<accession>A0A1I8MMZ8</accession>
<organism evidence="3">
    <name type="scientific">Musca domestica</name>
    <name type="common">House fly</name>
    <dbReference type="NCBI Taxonomy" id="7370"/>
    <lineage>
        <taxon>Eukaryota</taxon>
        <taxon>Metazoa</taxon>
        <taxon>Ecdysozoa</taxon>
        <taxon>Arthropoda</taxon>
        <taxon>Hexapoda</taxon>
        <taxon>Insecta</taxon>
        <taxon>Pterygota</taxon>
        <taxon>Neoptera</taxon>
        <taxon>Endopterygota</taxon>
        <taxon>Diptera</taxon>
        <taxon>Brachycera</taxon>
        <taxon>Muscomorpha</taxon>
        <taxon>Muscoidea</taxon>
        <taxon>Muscidae</taxon>
        <taxon>Musca</taxon>
    </lineage>
</organism>
<dbReference type="VEuPathDB" id="VectorBase:MDOA006658"/>
<evidence type="ECO:0000313" key="3">
    <source>
        <dbReference type="EnsemblMetazoa" id="MDOA006658-PB"/>
    </source>
</evidence>
<feature type="chain" id="PRO_5043825733" description="Cuticle protein" evidence="2">
    <location>
        <begin position="19"/>
        <end position="444"/>
    </location>
</feature>
<sequence>MLKYLLLSLLLTIHSVWMAPVHHHGELTPHVVIVTPQAQLQLESFPHGAPIIQHLTPYTRFVAPHEETIVYVPTSAIANHPVGHIALPGSQQYEARSSGKNIITDIVSIPSEAVDNFGAVGSISPSRIISSTIAGAAALPGQIFDAVSSPAKIIGSIASPIPLQIIDATKLGPPTRQSIFDNISNAVQNPNQVIETITNAANNPSSLLETVSNSIQNAVTNAVQNSPCESLNSIAQNTGFQPTPNQQQAASNARSIDKAETQAEGQNQDQKTAASQPQLTKVQHIEYEIPITPIISHEPRHQLPHYASVIGPALPHVVDFIQTPIFLAPSIPTIKGRSLLAAEEKPISQEPAQAPAIESAKPEGQLPLAPQPENLPLNPELDKLQPIAKGEEKLESGRFLEATPVKDVQAVVVAEEAVKPVDQIDAVKPVLKSVVNDEPQSKVA</sequence>
<proteinExistence type="predicted"/>
<evidence type="ECO:0008006" key="4">
    <source>
        <dbReference type="Google" id="ProtNLM"/>
    </source>
</evidence>
<evidence type="ECO:0000256" key="1">
    <source>
        <dbReference type="SAM" id="MobiDB-lite"/>
    </source>
</evidence>
<feature type="compositionally biased region" description="Polar residues" evidence="1">
    <location>
        <begin position="233"/>
        <end position="254"/>
    </location>
</feature>
<feature type="region of interest" description="Disordered" evidence="1">
    <location>
        <begin position="345"/>
        <end position="373"/>
    </location>
</feature>
<feature type="region of interest" description="Disordered" evidence="1">
    <location>
        <begin position="233"/>
        <end position="279"/>
    </location>
</feature>
<name>A0A1I8MMZ8_MUSDO</name>
<protein>
    <recommendedName>
        <fullName evidence="4">Cuticle protein</fullName>
    </recommendedName>
</protein>
<feature type="signal peptide" evidence="2">
    <location>
        <begin position="1"/>
        <end position="18"/>
    </location>
</feature>
<feature type="compositionally biased region" description="Polar residues" evidence="1">
    <location>
        <begin position="263"/>
        <end position="279"/>
    </location>
</feature>
<reference evidence="3" key="1">
    <citation type="submission" date="2020-05" db="UniProtKB">
        <authorList>
            <consortium name="EnsemblMetazoa"/>
        </authorList>
    </citation>
    <scope>IDENTIFICATION</scope>
    <source>
        <strain evidence="3">Aabys</strain>
    </source>
</reference>
<keyword evidence="2" id="KW-0732">Signal</keyword>
<dbReference type="VEuPathDB" id="VectorBase:MDOMA2_013957"/>
<dbReference type="EnsemblMetazoa" id="MDOA006658-RB">
    <property type="protein sequence ID" value="MDOA006658-PB"/>
    <property type="gene ID" value="MDOA006658"/>
</dbReference>
<evidence type="ECO:0000256" key="2">
    <source>
        <dbReference type="SAM" id="SignalP"/>
    </source>
</evidence>
<dbReference type="AlphaFoldDB" id="A0A1I8MMZ8"/>